<evidence type="ECO:0000313" key="3">
    <source>
        <dbReference type="Proteomes" id="UP000284868"/>
    </source>
</evidence>
<evidence type="ECO:0000313" key="1">
    <source>
        <dbReference type="EMBL" id="MBS4884052.1"/>
    </source>
</evidence>
<dbReference type="EMBL" id="QRPK01000006">
    <property type="protein sequence ID" value="RHM14905.1"/>
    <property type="molecule type" value="Genomic_DNA"/>
</dbReference>
<dbReference type="OrthoDB" id="1646657at2"/>
<name>A0A415PQ91_9FIRM</name>
<organism evidence="2 3">
    <name type="scientific">Amedibacillus dolichus</name>
    <dbReference type="NCBI Taxonomy" id="31971"/>
    <lineage>
        <taxon>Bacteria</taxon>
        <taxon>Bacillati</taxon>
        <taxon>Bacillota</taxon>
        <taxon>Erysipelotrichia</taxon>
        <taxon>Erysipelotrichales</taxon>
        <taxon>Erysipelotrichaceae</taxon>
        <taxon>Amedibacillus</taxon>
    </lineage>
</organism>
<accession>A0A415PQ91</accession>
<reference evidence="2 3" key="1">
    <citation type="submission" date="2018-08" db="EMBL/GenBank/DDBJ databases">
        <title>A genome reference for cultivated species of the human gut microbiota.</title>
        <authorList>
            <person name="Zou Y."/>
            <person name="Xue W."/>
            <person name="Luo G."/>
        </authorList>
    </citation>
    <scope>NUCLEOTIDE SEQUENCE [LARGE SCALE GENOMIC DNA]</scope>
    <source>
        <strain evidence="2 3">AF35-6BH</strain>
    </source>
</reference>
<keyword evidence="3" id="KW-1185">Reference proteome</keyword>
<dbReference type="Proteomes" id="UP000284868">
    <property type="component" value="Unassembled WGS sequence"/>
</dbReference>
<protein>
    <submittedName>
        <fullName evidence="2">Uncharacterized protein</fullName>
    </submittedName>
</protein>
<comment type="caution">
    <text evidence="2">The sequence shown here is derived from an EMBL/GenBank/DDBJ whole genome shotgun (WGS) entry which is preliminary data.</text>
</comment>
<proteinExistence type="predicted"/>
<dbReference type="AlphaFoldDB" id="A0A415PQ91"/>
<reference evidence="1" key="2">
    <citation type="submission" date="2021-02" db="EMBL/GenBank/DDBJ databases">
        <title>Infant gut strain persistence is associated with maternal origin, phylogeny, and functional potential including surface adhesion and iron acquisition.</title>
        <authorList>
            <person name="Lou Y.C."/>
        </authorList>
    </citation>
    <scope>NUCLEOTIDE SEQUENCE</scope>
    <source>
        <strain evidence="1">L3_108_103G1_dasL3_108_103G1_concoct_2</strain>
    </source>
</reference>
<evidence type="ECO:0000313" key="2">
    <source>
        <dbReference type="EMBL" id="RHM14905.1"/>
    </source>
</evidence>
<dbReference type="RefSeq" id="WP_022420110.1">
    <property type="nucleotide sequence ID" value="NZ_CAJKGD010000002.1"/>
</dbReference>
<dbReference type="Proteomes" id="UP000753219">
    <property type="component" value="Unassembled WGS sequence"/>
</dbReference>
<gene>
    <name evidence="2" type="ORF">DWZ83_02290</name>
    <name evidence="1" type="ORF">KHZ85_04725</name>
</gene>
<sequence>MEFHIQKQEQKYLIKEDGRIVFYGDYEIEEKLISLYLRNIYGDEAIGLYQVKKWYTGIFPKLSQAYTIYEQENKLGELQNASKGIRLMEYQGVTYRFYGGVHGSSYEMLCYERNRLCAKMLFDDEVTVEFYNSSMGALFAALAVLCKEFRLYEGLSQTAFMEKLCTIKE</sequence>
<dbReference type="EMBL" id="JAGZMZ010000009">
    <property type="protein sequence ID" value="MBS4884052.1"/>
    <property type="molecule type" value="Genomic_DNA"/>
</dbReference>